<keyword evidence="5 8" id="KW-0460">Magnesium</keyword>
<comment type="domain">
    <text evidence="8">The N-terminal domain determines nucleotide recognition and specific binding, while the C-terminal domain determines the specific binding to the target protein.</text>
</comment>
<proteinExistence type="inferred from homology"/>
<evidence type="ECO:0000256" key="8">
    <source>
        <dbReference type="HAMAP-Rule" id="MF_00316"/>
    </source>
</evidence>
<comment type="catalytic activity">
    <reaction evidence="8">
        <text>Mo-molybdopterin + GTP + H(+) = Mo-molybdopterin guanine dinucleotide + diphosphate</text>
        <dbReference type="Rhea" id="RHEA:34243"/>
        <dbReference type="ChEBI" id="CHEBI:15378"/>
        <dbReference type="ChEBI" id="CHEBI:33019"/>
        <dbReference type="ChEBI" id="CHEBI:37565"/>
        <dbReference type="ChEBI" id="CHEBI:71302"/>
        <dbReference type="ChEBI" id="CHEBI:71310"/>
        <dbReference type="EC" id="2.7.7.77"/>
    </reaction>
</comment>
<dbReference type="GO" id="GO:0061603">
    <property type="term" value="F:molybdenum cofactor guanylyltransferase activity"/>
    <property type="evidence" value="ECO:0007669"/>
    <property type="project" value="UniProtKB-EC"/>
</dbReference>
<feature type="domain" description="MobA-like NTP transferase" evidence="9">
    <location>
        <begin position="2"/>
        <end position="158"/>
    </location>
</feature>
<dbReference type="InterPro" id="IPR025877">
    <property type="entry name" value="MobA-like_NTP_Trfase"/>
</dbReference>
<keyword evidence="4 8" id="KW-0547">Nucleotide-binding</keyword>
<feature type="binding site" evidence="8">
    <location>
        <position position="44"/>
    </location>
    <ligand>
        <name>GTP</name>
        <dbReference type="ChEBI" id="CHEBI:37565"/>
    </ligand>
</feature>
<dbReference type="GO" id="GO:0005525">
    <property type="term" value="F:GTP binding"/>
    <property type="evidence" value="ECO:0007669"/>
    <property type="project" value="UniProtKB-UniRule"/>
</dbReference>
<dbReference type="NCBIfam" id="TIGR02665">
    <property type="entry name" value="molyb_mobA"/>
    <property type="match status" value="1"/>
</dbReference>
<gene>
    <name evidence="8 10" type="primary">mobA</name>
    <name evidence="10" type="ORF">AZOBR_70049</name>
</gene>
<dbReference type="KEGG" id="abs:AZOBR_70049"/>
<evidence type="ECO:0000256" key="5">
    <source>
        <dbReference type="ARBA" id="ARBA00022842"/>
    </source>
</evidence>
<comment type="subunit">
    <text evidence="8">Monomer.</text>
</comment>
<dbReference type="InterPro" id="IPR013482">
    <property type="entry name" value="Molybde_CF_guanTrfase"/>
</dbReference>
<dbReference type="EC" id="2.7.7.77" evidence="8"/>
<keyword evidence="2 8" id="KW-0808">Transferase</keyword>
<keyword evidence="7 8" id="KW-0501">Molybdenum cofactor biosynthesis</keyword>
<dbReference type="GO" id="GO:1902758">
    <property type="term" value="P:bis(molybdopterin guanine dinucleotide)molybdenum biosynthetic process"/>
    <property type="evidence" value="ECO:0007669"/>
    <property type="project" value="TreeGrafter"/>
</dbReference>
<evidence type="ECO:0000256" key="6">
    <source>
        <dbReference type="ARBA" id="ARBA00023134"/>
    </source>
</evidence>
<evidence type="ECO:0000313" key="11">
    <source>
        <dbReference type="Proteomes" id="UP000007319"/>
    </source>
</evidence>
<name>A0A9P1JPQ1_9PROT</name>
<comment type="function">
    <text evidence="8">Transfers a GMP moiety from GTP to Mo-molybdopterin (Mo-MPT) cofactor (Moco or molybdenum cofactor) to form Mo-molybdopterin guanine dinucleotide (Mo-MGD) cofactor.</text>
</comment>
<evidence type="ECO:0000259" key="9">
    <source>
        <dbReference type="Pfam" id="PF12804"/>
    </source>
</evidence>
<comment type="cofactor">
    <cofactor evidence="8">
        <name>Mg(2+)</name>
        <dbReference type="ChEBI" id="CHEBI:18420"/>
    </cofactor>
</comment>
<dbReference type="EMBL" id="HE577327">
    <property type="protein sequence ID" value="CCC97413.1"/>
    <property type="molecule type" value="Genomic_DNA"/>
</dbReference>
<keyword evidence="3 8" id="KW-0479">Metal-binding</keyword>
<dbReference type="GO" id="GO:0005737">
    <property type="term" value="C:cytoplasm"/>
    <property type="evidence" value="ECO:0007669"/>
    <property type="project" value="UniProtKB-SubCell"/>
</dbReference>
<evidence type="ECO:0000313" key="10">
    <source>
        <dbReference type="EMBL" id="CCC97413.1"/>
    </source>
</evidence>
<comment type="subcellular location">
    <subcellularLocation>
        <location evidence="8">Cytoplasm</location>
    </subcellularLocation>
</comment>
<feature type="binding site" evidence="8">
    <location>
        <position position="62"/>
    </location>
    <ligand>
        <name>GTP</name>
        <dbReference type="ChEBI" id="CHEBI:37565"/>
    </ligand>
</feature>
<evidence type="ECO:0000256" key="7">
    <source>
        <dbReference type="ARBA" id="ARBA00023150"/>
    </source>
</evidence>
<dbReference type="SUPFAM" id="SSF53448">
    <property type="entry name" value="Nucleotide-diphospho-sugar transferases"/>
    <property type="match status" value="1"/>
</dbReference>
<dbReference type="Proteomes" id="UP000007319">
    <property type="component" value="Chromosome"/>
</dbReference>
<protein>
    <recommendedName>
        <fullName evidence="8">Molybdenum cofactor guanylyltransferase</fullName>
        <shortName evidence="8">MoCo guanylyltransferase</shortName>
        <ecNumber evidence="8">2.7.7.77</ecNumber>
    </recommendedName>
    <alternativeName>
        <fullName evidence="8">GTP:molybdopterin guanylyltransferase</fullName>
    </alternativeName>
    <alternativeName>
        <fullName evidence="8">Mo-MPT guanylyltransferase</fullName>
    </alternativeName>
    <alternativeName>
        <fullName evidence="8">Molybdopterin guanylyltransferase</fullName>
    </alternativeName>
    <alternativeName>
        <fullName evidence="8">Molybdopterin-guanine dinucleotide synthase</fullName>
        <shortName evidence="8">MGD synthase</shortName>
    </alternativeName>
</protein>
<sequence length="200" mass="21574">MLLAGGLSRRMGGGDKSLRTLGGRSILERIVATVRPQVGPLVLNANGDPARFAAFGLPVAADVVEGFAGPLAGVLTGMEWARANAPDCRWLASFATDAPFIPDDLVARLAAAVEREGADLACARSDRQEHPVFGLWRVDLADDLRRAMVEEDMRKVDAWTARYRLAVADFASDPVDPFFNTNRPDDLAEAERLMAAGLVR</sequence>
<feature type="binding site" evidence="8">
    <location>
        <begin position="3"/>
        <end position="5"/>
    </location>
    <ligand>
        <name>GTP</name>
        <dbReference type="ChEBI" id="CHEBI:37565"/>
    </ligand>
</feature>
<feature type="binding site" evidence="8">
    <location>
        <position position="97"/>
    </location>
    <ligand>
        <name>GTP</name>
        <dbReference type="ChEBI" id="CHEBI:37565"/>
    </ligand>
</feature>
<keyword evidence="1 8" id="KW-0963">Cytoplasm</keyword>
<keyword evidence="6 8" id="KW-0342">GTP-binding</keyword>
<dbReference type="GO" id="GO:0046872">
    <property type="term" value="F:metal ion binding"/>
    <property type="evidence" value="ECO:0007669"/>
    <property type="project" value="UniProtKB-KW"/>
</dbReference>
<feature type="binding site" evidence="8">
    <location>
        <position position="16"/>
    </location>
    <ligand>
        <name>GTP</name>
        <dbReference type="ChEBI" id="CHEBI:37565"/>
    </ligand>
</feature>
<dbReference type="AlphaFoldDB" id="A0A9P1JPQ1"/>
<dbReference type="CDD" id="cd02503">
    <property type="entry name" value="MobA"/>
    <property type="match status" value="1"/>
</dbReference>
<dbReference type="Pfam" id="PF12804">
    <property type="entry name" value="NTP_transf_3"/>
    <property type="match status" value="1"/>
</dbReference>
<evidence type="ECO:0000256" key="2">
    <source>
        <dbReference type="ARBA" id="ARBA00022679"/>
    </source>
</evidence>
<evidence type="ECO:0000256" key="4">
    <source>
        <dbReference type="ARBA" id="ARBA00022741"/>
    </source>
</evidence>
<evidence type="ECO:0000256" key="3">
    <source>
        <dbReference type="ARBA" id="ARBA00022723"/>
    </source>
</evidence>
<accession>A0A9P1JPQ1</accession>
<keyword evidence="11" id="KW-1185">Reference proteome</keyword>
<feature type="binding site" evidence="8">
    <location>
        <position position="97"/>
    </location>
    <ligand>
        <name>Mg(2+)</name>
        <dbReference type="ChEBI" id="CHEBI:18420"/>
    </ligand>
</feature>
<dbReference type="PANTHER" id="PTHR19136:SF81">
    <property type="entry name" value="MOLYBDENUM COFACTOR GUANYLYLTRANSFERASE"/>
    <property type="match status" value="1"/>
</dbReference>
<dbReference type="Gene3D" id="3.90.550.10">
    <property type="entry name" value="Spore Coat Polysaccharide Biosynthesis Protein SpsA, Chain A"/>
    <property type="match status" value="1"/>
</dbReference>
<organism evidence="10 11">
    <name type="scientific">Azospirillum baldaniorum</name>
    <dbReference type="NCBI Taxonomy" id="1064539"/>
    <lineage>
        <taxon>Bacteria</taxon>
        <taxon>Pseudomonadati</taxon>
        <taxon>Pseudomonadota</taxon>
        <taxon>Alphaproteobacteria</taxon>
        <taxon>Rhodospirillales</taxon>
        <taxon>Azospirillaceae</taxon>
        <taxon>Azospirillum</taxon>
    </lineage>
</organism>
<dbReference type="PANTHER" id="PTHR19136">
    <property type="entry name" value="MOLYBDENUM COFACTOR GUANYLYLTRANSFERASE"/>
    <property type="match status" value="1"/>
</dbReference>
<reference evidence="10 11" key="1">
    <citation type="journal article" date="2011" name="PLoS Genet.">
        <title>Azospirillum genomes reveal transition of bacteria from aquatic to terrestrial environments.</title>
        <authorList>
            <person name="Wisniewski-Dye F."/>
            <person name="Borziak K."/>
            <person name="Khalsa-Moyers G."/>
            <person name="Alexandre G."/>
            <person name="Sukharnikov L.O."/>
            <person name="Wuichet K."/>
            <person name="Hurst G.B."/>
            <person name="McDonald W.H."/>
            <person name="Robertson J.S."/>
            <person name="Barbe V."/>
            <person name="Calteau A."/>
            <person name="Rouy Z."/>
            <person name="Mangenot S."/>
            <person name="Prigent-Combaret C."/>
            <person name="Normand P."/>
            <person name="Boyer M."/>
            <person name="Siguier P."/>
            <person name="Dessaux Y."/>
            <person name="Elmerich C."/>
            <person name="Condemine G."/>
            <person name="Krishnen G."/>
            <person name="Kennedy I."/>
            <person name="Paterson A.H."/>
            <person name="Gonzalez V."/>
            <person name="Mavingui P."/>
            <person name="Zhulin I.B."/>
        </authorList>
    </citation>
    <scope>NUCLEOTIDE SEQUENCE [LARGE SCALE GENOMIC DNA]</scope>
    <source>
        <strain evidence="10 11">Sp245</strain>
    </source>
</reference>
<evidence type="ECO:0000256" key="1">
    <source>
        <dbReference type="ARBA" id="ARBA00022490"/>
    </source>
</evidence>
<dbReference type="HAMAP" id="MF_00316">
    <property type="entry name" value="MobA"/>
    <property type="match status" value="1"/>
</dbReference>
<comment type="similarity">
    <text evidence="8">Belongs to the MobA family.</text>
</comment>
<dbReference type="InterPro" id="IPR029044">
    <property type="entry name" value="Nucleotide-diphossugar_trans"/>
</dbReference>